<keyword evidence="4" id="KW-1185">Reference proteome</keyword>
<dbReference type="Pfam" id="PF14226">
    <property type="entry name" value="DIOX_N"/>
    <property type="match status" value="1"/>
</dbReference>
<evidence type="ECO:0000313" key="4">
    <source>
        <dbReference type="Proteomes" id="UP000288216"/>
    </source>
</evidence>
<sequence length="392" mass="44570">MFGLIECVVGRNVSSHSIHKHWDNIISCWLASLGPTSVKCGRTLMQYYQQERGGHQVESFEKDFKTQRRQNPWSKMSIEVVDFGSFGLGNAEPSAIELERISTEIIRAFRDIGFVYIKNTGIKDENVFEVMDISRRFFLLPRDIKQQYARSTDSETPSQGWIETESLNPTSSGELKEVFNLSTISTSDNWPVKHVPEFTKCMESFFKSSEQLAIRILKVIAMGLSLEPDFFINKHTKIGSNQNPTTLRTAYYPSIQKSSLKEHQMRCAEHSDFGTCTLLFQDKSGGLEVMNKSGQYCAAPYIPNTVLLNVANLLQRWTSDALISTKHRVPIPQTDDMLNSPRQSVAFFVHPDHNTILECCDGLNKYPPISSIQYLKETHGELFPRESYPTGD</sequence>
<evidence type="ECO:0000256" key="1">
    <source>
        <dbReference type="RuleBase" id="RU003682"/>
    </source>
</evidence>
<dbReference type="InterPro" id="IPR044861">
    <property type="entry name" value="IPNS-like_FE2OG_OXY"/>
</dbReference>
<dbReference type="FunFam" id="2.60.120.330:FF:000038">
    <property type="entry name" value="Si:dkey-10o6.2"/>
    <property type="match status" value="1"/>
</dbReference>
<dbReference type="PROSITE" id="PS51471">
    <property type="entry name" value="FE2OG_OXY"/>
    <property type="match status" value="1"/>
</dbReference>
<dbReference type="STRING" id="75743.A0A401NQZ4"/>
<keyword evidence="1" id="KW-0408">Iron</keyword>
<evidence type="ECO:0000313" key="3">
    <source>
        <dbReference type="EMBL" id="GCB63244.1"/>
    </source>
</evidence>
<dbReference type="Gene3D" id="2.60.120.330">
    <property type="entry name" value="B-lactam Antibiotic, Isopenicillin N Synthase, Chain"/>
    <property type="match status" value="1"/>
</dbReference>
<dbReference type="InterPro" id="IPR027443">
    <property type="entry name" value="IPNS-like_sf"/>
</dbReference>
<dbReference type="SUPFAM" id="SSF51197">
    <property type="entry name" value="Clavaminate synthase-like"/>
    <property type="match status" value="1"/>
</dbReference>
<dbReference type="Proteomes" id="UP000288216">
    <property type="component" value="Unassembled WGS sequence"/>
</dbReference>
<dbReference type="InterPro" id="IPR026992">
    <property type="entry name" value="DIOX_N"/>
</dbReference>
<reference evidence="3 4" key="1">
    <citation type="journal article" date="2018" name="Nat. Ecol. Evol.">
        <title>Shark genomes provide insights into elasmobranch evolution and the origin of vertebrates.</title>
        <authorList>
            <person name="Hara Y"/>
            <person name="Yamaguchi K"/>
            <person name="Onimaru K"/>
            <person name="Kadota M"/>
            <person name="Koyanagi M"/>
            <person name="Keeley SD"/>
            <person name="Tatsumi K"/>
            <person name="Tanaka K"/>
            <person name="Motone F"/>
            <person name="Kageyama Y"/>
            <person name="Nozu R"/>
            <person name="Adachi N"/>
            <person name="Nishimura O"/>
            <person name="Nakagawa R"/>
            <person name="Tanegashima C"/>
            <person name="Kiyatake I"/>
            <person name="Matsumoto R"/>
            <person name="Murakumo K"/>
            <person name="Nishida K"/>
            <person name="Terakita A"/>
            <person name="Kuratani S"/>
            <person name="Sato K"/>
            <person name="Hyodo S Kuraku.S."/>
        </authorList>
    </citation>
    <scope>NUCLEOTIDE SEQUENCE [LARGE SCALE GENOMIC DNA]</scope>
</reference>
<accession>A0A401NQZ4</accession>
<comment type="similarity">
    <text evidence="1">Belongs to the iron/ascorbate-dependent oxidoreductase family.</text>
</comment>
<dbReference type="InterPro" id="IPR005123">
    <property type="entry name" value="Oxoglu/Fe-dep_dioxygenase_dom"/>
</dbReference>
<name>A0A401NQZ4_SCYTO</name>
<dbReference type="OrthoDB" id="288590at2759"/>
<gene>
    <name evidence="3" type="ORF">scyTo_0014603</name>
</gene>
<dbReference type="Pfam" id="PF03171">
    <property type="entry name" value="2OG-FeII_Oxy"/>
    <property type="match status" value="1"/>
</dbReference>
<evidence type="ECO:0000259" key="2">
    <source>
        <dbReference type="PROSITE" id="PS51471"/>
    </source>
</evidence>
<dbReference type="AlphaFoldDB" id="A0A401NQZ4"/>
<dbReference type="PANTHER" id="PTHR47990">
    <property type="entry name" value="2-OXOGLUTARATE (2OG) AND FE(II)-DEPENDENT OXYGENASE SUPERFAMILY PROTEIN-RELATED"/>
    <property type="match status" value="1"/>
</dbReference>
<dbReference type="GO" id="GO:0016491">
    <property type="term" value="F:oxidoreductase activity"/>
    <property type="evidence" value="ECO:0007669"/>
    <property type="project" value="UniProtKB-KW"/>
</dbReference>
<organism evidence="3 4">
    <name type="scientific">Scyliorhinus torazame</name>
    <name type="common">Cloudy catshark</name>
    <name type="synonym">Catulus torazame</name>
    <dbReference type="NCBI Taxonomy" id="75743"/>
    <lineage>
        <taxon>Eukaryota</taxon>
        <taxon>Metazoa</taxon>
        <taxon>Chordata</taxon>
        <taxon>Craniata</taxon>
        <taxon>Vertebrata</taxon>
        <taxon>Chondrichthyes</taxon>
        <taxon>Elasmobranchii</taxon>
        <taxon>Galeomorphii</taxon>
        <taxon>Galeoidea</taxon>
        <taxon>Carcharhiniformes</taxon>
        <taxon>Scyliorhinidae</taxon>
        <taxon>Scyliorhinus</taxon>
    </lineage>
</organism>
<dbReference type="InterPro" id="IPR050231">
    <property type="entry name" value="Iron_ascorbate_oxido_reductase"/>
</dbReference>
<dbReference type="GO" id="GO:0046872">
    <property type="term" value="F:metal ion binding"/>
    <property type="evidence" value="ECO:0007669"/>
    <property type="project" value="UniProtKB-KW"/>
</dbReference>
<feature type="domain" description="Fe2OG dioxygenase" evidence="2">
    <location>
        <begin position="243"/>
        <end position="351"/>
    </location>
</feature>
<keyword evidence="1" id="KW-0479">Metal-binding</keyword>
<comment type="caution">
    <text evidence="3">The sequence shown here is derived from an EMBL/GenBank/DDBJ whole genome shotgun (WGS) entry which is preliminary data.</text>
</comment>
<protein>
    <recommendedName>
        <fullName evidence="2">Fe2OG dioxygenase domain-containing protein</fullName>
    </recommendedName>
</protein>
<dbReference type="EMBL" id="BFAA01007898">
    <property type="protein sequence ID" value="GCB63244.1"/>
    <property type="molecule type" value="Genomic_DNA"/>
</dbReference>
<proteinExistence type="inferred from homology"/>
<keyword evidence="1" id="KW-0560">Oxidoreductase</keyword>